<dbReference type="HAMAP" id="MF_01393">
    <property type="entry name" value="ATP_synth_a_bact"/>
    <property type="match status" value="1"/>
</dbReference>
<sequence>MLAQLMTDPGDGGGFHPPTVKEFFPAPVVDGAPFWLTRFPILVWIAVAAIIIYFLVAYRDPKLVPTKKQWIAESIYGFARNSIAKDMIGHEGIRFAPYLATLFVFIAATNFFAILPGVQMSPNAHIAFPLVLGLLSYIVFIAAGIKKNGAGKFFKNHLMPPAPWFMQPLLIPIEFISTFVARPLTLALRLFANMFAGHMILVVFTMGGFALIGAQNFLLKPIGVLSWAMAIALTFLEMMVIVLQAYIFSVLSASYIGGALADEH</sequence>
<evidence type="ECO:0000313" key="14">
    <source>
        <dbReference type="Proteomes" id="UP000649739"/>
    </source>
</evidence>
<reference evidence="13" key="2">
    <citation type="submission" date="2020-09" db="EMBL/GenBank/DDBJ databases">
        <authorList>
            <person name="Sun Q."/>
            <person name="Ohkuma M."/>
        </authorList>
    </citation>
    <scope>NUCLEOTIDE SEQUENCE</scope>
    <source>
        <strain evidence="13">JCM 3090</strain>
    </source>
</reference>
<evidence type="ECO:0000256" key="12">
    <source>
        <dbReference type="RuleBase" id="RU000483"/>
    </source>
</evidence>
<dbReference type="GO" id="GO:0042777">
    <property type="term" value="P:proton motive force-driven plasma membrane ATP synthesis"/>
    <property type="evidence" value="ECO:0007669"/>
    <property type="project" value="TreeGrafter"/>
</dbReference>
<dbReference type="CDD" id="cd00310">
    <property type="entry name" value="ATP-synt_Fo_a_6"/>
    <property type="match status" value="1"/>
</dbReference>
<evidence type="ECO:0000313" key="13">
    <source>
        <dbReference type="EMBL" id="GGJ83427.1"/>
    </source>
</evidence>
<name>A0A8J3B7T3_9ACTN</name>
<evidence type="ECO:0000256" key="9">
    <source>
        <dbReference type="ARBA" id="ARBA00023136"/>
    </source>
</evidence>
<dbReference type="InterPro" id="IPR045082">
    <property type="entry name" value="ATP_syn_F0_a_bact/chloroplast"/>
</dbReference>
<feature type="transmembrane region" description="Helical" evidence="11">
    <location>
        <begin position="41"/>
        <end position="58"/>
    </location>
</feature>
<keyword evidence="9 11" id="KW-0472">Membrane</keyword>
<dbReference type="InterPro" id="IPR000568">
    <property type="entry name" value="ATP_synth_F0_asu"/>
</dbReference>
<dbReference type="PROSITE" id="PS00449">
    <property type="entry name" value="ATPASE_A"/>
    <property type="match status" value="1"/>
</dbReference>
<comment type="function">
    <text evidence="11 12">Key component of the proton channel; it plays a direct role in the translocation of protons across the membrane.</text>
</comment>
<evidence type="ECO:0000256" key="11">
    <source>
        <dbReference type="HAMAP-Rule" id="MF_01393"/>
    </source>
</evidence>
<comment type="caution">
    <text evidence="13">The sequence shown here is derived from an EMBL/GenBank/DDBJ whole genome shotgun (WGS) entry which is preliminary data.</text>
</comment>
<keyword evidence="14" id="KW-1185">Reference proteome</keyword>
<feature type="transmembrane region" description="Helical" evidence="11">
    <location>
        <begin position="95"/>
        <end position="114"/>
    </location>
</feature>
<dbReference type="PANTHER" id="PTHR42823:SF3">
    <property type="entry name" value="ATP SYNTHASE SUBUNIT A, CHLOROPLASTIC"/>
    <property type="match status" value="1"/>
</dbReference>
<gene>
    <name evidence="11 13" type="primary">atpB</name>
    <name evidence="13" type="ORF">GCM10010123_11290</name>
</gene>
<dbReference type="SUPFAM" id="SSF81336">
    <property type="entry name" value="F1F0 ATP synthase subunit A"/>
    <property type="match status" value="1"/>
</dbReference>
<evidence type="ECO:0000256" key="5">
    <source>
        <dbReference type="ARBA" id="ARBA00022692"/>
    </source>
</evidence>
<evidence type="ECO:0000256" key="4">
    <source>
        <dbReference type="ARBA" id="ARBA00022547"/>
    </source>
</evidence>
<evidence type="ECO:0000256" key="10">
    <source>
        <dbReference type="ARBA" id="ARBA00023310"/>
    </source>
</evidence>
<dbReference type="GO" id="GO:0046933">
    <property type="term" value="F:proton-transporting ATP synthase activity, rotational mechanism"/>
    <property type="evidence" value="ECO:0007669"/>
    <property type="project" value="UniProtKB-UniRule"/>
</dbReference>
<dbReference type="PRINTS" id="PR00123">
    <property type="entry name" value="ATPASEA"/>
</dbReference>
<dbReference type="GO" id="GO:0045259">
    <property type="term" value="C:proton-transporting ATP synthase complex"/>
    <property type="evidence" value="ECO:0007669"/>
    <property type="project" value="UniProtKB-KW"/>
</dbReference>
<dbReference type="PANTHER" id="PTHR42823">
    <property type="entry name" value="ATP SYNTHASE SUBUNIT A, CHLOROPLASTIC"/>
    <property type="match status" value="1"/>
</dbReference>
<keyword evidence="3 11" id="KW-0813">Transport</keyword>
<keyword evidence="11" id="KW-1003">Cell membrane</keyword>
<protein>
    <recommendedName>
        <fullName evidence="11 12">ATP synthase subunit a</fullName>
    </recommendedName>
    <alternativeName>
        <fullName evidence="11">ATP synthase F0 sector subunit a</fullName>
    </alternativeName>
    <alternativeName>
        <fullName evidence="11">F-ATPase subunit 6</fullName>
    </alternativeName>
</protein>
<evidence type="ECO:0000256" key="1">
    <source>
        <dbReference type="ARBA" id="ARBA00004141"/>
    </source>
</evidence>
<evidence type="ECO:0000256" key="6">
    <source>
        <dbReference type="ARBA" id="ARBA00022781"/>
    </source>
</evidence>
<feature type="transmembrane region" description="Helical" evidence="11">
    <location>
        <begin position="126"/>
        <end position="145"/>
    </location>
</feature>
<keyword evidence="6 11" id="KW-0375">Hydrogen ion transport</keyword>
<keyword evidence="8 11" id="KW-0406">Ion transport</keyword>
<accession>A0A8J3B7T3</accession>
<keyword evidence="5 11" id="KW-0812">Transmembrane</keyword>
<feature type="transmembrane region" description="Helical" evidence="11">
    <location>
        <begin position="190"/>
        <end position="212"/>
    </location>
</feature>
<dbReference type="NCBIfam" id="TIGR01131">
    <property type="entry name" value="ATP_synt_6_or_A"/>
    <property type="match status" value="1"/>
</dbReference>
<dbReference type="EMBL" id="BMQB01000002">
    <property type="protein sequence ID" value="GGJ83427.1"/>
    <property type="molecule type" value="Genomic_DNA"/>
</dbReference>
<dbReference type="Pfam" id="PF00119">
    <property type="entry name" value="ATP-synt_A"/>
    <property type="match status" value="1"/>
</dbReference>
<dbReference type="Proteomes" id="UP000649739">
    <property type="component" value="Unassembled WGS sequence"/>
</dbReference>
<keyword evidence="7 11" id="KW-1133">Transmembrane helix</keyword>
<dbReference type="AlphaFoldDB" id="A0A8J3B7T3"/>
<dbReference type="GO" id="GO:0005886">
    <property type="term" value="C:plasma membrane"/>
    <property type="evidence" value="ECO:0007669"/>
    <property type="project" value="UniProtKB-SubCell"/>
</dbReference>
<comment type="subcellular location">
    <subcellularLocation>
        <location evidence="11 12">Cell membrane</location>
        <topology evidence="11 12">Multi-pass membrane protein</topology>
    </subcellularLocation>
    <subcellularLocation>
        <location evidence="1">Membrane</location>
        <topology evidence="1">Multi-pass membrane protein</topology>
    </subcellularLocation>
</comment>
<keyword evidence="10 11" id="KW-0066">ATP synthesis</keyword>
<evidence type="ECO:0000256" key="2">
    <source>
        <dbReference type="ARBA" id="ARBA00006810"/>
    </source>
</evidence>
<proteinExistence type="inferred from homology"/>
<comment type="similarity">
    <text evidence="2 11 12">Belongs to the ATPase A chain family.</text>
</comment>
<dbReference type="Gene3D" id="1.20.120.220">
    <property type="entry name" value="ATP synthase, F0 complex, subunit A"/>
    <property type="match status" value="1"/>
</dbReference>
<evidence type="ECO:0000256" key="8">
    <source>
        <dbReference type="ARBA" id="ARBA00023065"/>
    </source>
</evidence>
<evidence type="ECO:0000256" key="7">
    <source>
        <dbReference type="ARBA" id="ARBA00022989"/>
    </source>
</evidence>
<feature type="transmembrane region" description="Helical" evidence="11">
    <location>
        <begin position="224"/>
        <end position="247"/>
    </location>
</feature>
<dbReference type="InterPro" id="IPR023011">
    <property type="entry name" value="ATP_synth_F0_asu_AS"/>
</dbReference>
<dbReference type="InterPro" id="IPR035908">
    <property type="entry name" value="F0_ATP_A_sf"/>
</dbReference>
<reference evidence="13" key="1">
    <citation type="journal article" date="2014" name="Int. J. Syst. Evol. Microbiol.">
        <title>Complete genome sequence of Corynebacterium casei LMG S-19264T (=DSM 44701T), isolated from a smear-ripened cheese.</title>
        <authorList>
            <consortium name="US DOE Joint Genome Institute (JGI-PGF)"/>
            <person name="Walter F."/>
            <person name="Albersmeier A."/>
            <person name="Kalinowski J."/>
            <person name="Ruckert C."/>
        </authorList>
    </citation>
    <scope>NUCLEOTIDE SEQUENCE</scope>
    <source>
        <strain evidence="13">JCM 3090</strain>
    </source>
</reference>
<keyword evidence="4 11" id="KW-0138">CF(0)</keyword>
<organism evidence="13 14">
    <name type="scientific">Pilimelia anulata</name>
    <dbReference type="NCBI Taxonomy" id="53371"/>
    <lineage>
        <taxon>Bacteria</taxon>
        <taxon>Bacillati</taxon>
        <taxon>Actinomycetota</taxon>
        <taxon>Actinomycetes</taxon>
        <taxon>Micromonosporales</taxon>
        <taxon>Micromonosporaceae</taxon>
        <taxon>Pilimelia</taxon>
    </lineage>
</organism>
<evidence type="ECO:0000256" key="3">
    <source>
        <dbReference type="ARBA" id="ARBA00022448"/>
    </source>
</evidence>